<evidence type="ECO:0000256" key="10">
    <source>
        <dbReference type="ARBA" id="ARBA00023455"/>
    </source>
</evidence>
<feature type="transmembrane region" description="Helical" evidence="11">
    <location>
        <begin position="287"/>
        <end position="306"/>
    </location>
</feature>
<dbReference type="PANTHER" id="PTHR24221">
    <property type="entry name" value="ATP-BINDING CASSETTE SUB-FAMILY B"/>
    <property type="match status" value="1"/>
</dbReference>
<dbReference type="GO" id="GO:0016887">
    <property type="term" value="F:ATP hydrolysis activity"/>
    <property type="evidence" value="ECO:0007669"/>
    <property type="project" value="InterPro"/>
</dbReference>
<dbReference type="FunFam" id="3.40.50.300:FF:000221">
    <property type="entry name" value="Multidrug ABC transporter ATP-binding protein"/>
    <property type="match status" value="1"/>
</dbReference>
<keyword evidence="3" id="KW-1003">Cell membrane</keyword>
<protein>
    <submittedName>
        <fullName evidence="14">Putative ABC iron siderophore transporter, fused permease and ATPase domains</fullName>
    </submittedName>
</protein>
<evidence type="ECO:0000256" key="9">
    <source>
        <dbReference type="ARBA" id="ARBA00023136"/>
    </source>
</evidence>
<dbReference type="PANTHER" id="PTHR24221:SF654">
    <property type="entry name" value="ATP-BINDING CASSETTE SUB-FAMILY B MEMBER 6"/>
    <property type="match status" value="1"/>
</dbReference>
<evidence type="ECO:0000256" key="7">
    <source>
        <dbReference type="ARBA" id="ARBA00022840"/>
    </source>
</evidence>
<comment type="subcellular location">
    <subcellularLocation>
        <location evidence="1">Cell inner membrane</location>
        <topology evidence="1">Multi-pass membrane protein</topology>
    </subcellularLocation>
</comment>
<dbReference type="AlphaFoldDB" id="A0A1R4IMS8"/>
<sequence>MAEHASAPRDGEGAAPVTFRELAAPVRGRVLLAGALSALGAVGGVLPVLFAMDLVRSLLGRADGADTLVAVVGLVASVVVSQALTVTGYGISHLADARLAEELRLRQIDQALRLRLDWFARAGSGRVTKVIQADVAKVHQLIAHLIPDTANGLVRPLASVVLLFVIDWRIGLIALIPLALAIASLPLMLRNMATRFAQYNAALADLSSAVVEFVRGIAPIKVFEVSERGHERFSRSARNHHRMYSEWMESTTRGSALMMAFTSPAFAIVVSAVGASLLIVAGADPLLLLPAVLLSANIAGPLYLMMQMTQFLREARGAAASIVDFLRMPGQPDGDPTARPEGSGVELDAVEFRYADGPTALDGVSLELTEGTVTALVGPSGSGKSTLASIVPRLLDPDEGRVRIGGVDTRSLPAAELYRRVAFVFQRPYLLRLSVRDNIRLARPDADEAQVVAAARSAQIHERVLRLPRGYDTIVGEEATLSGGEQQRLSIARAILMDAPVLVLDEATSFADPDSEADIQRALAELTRGRTLLVVAHRLHTIASAEQIAVLERGELAERGTHDQLLERDGLYARMWRSYQIARDRGDVPEEGDR</sequence>
<keyword evidence="5 11" id="KW-0812">Transmembrane</keyword>
<feature type="domain" description="ABC transmembrane type-1" evidence="13">
    <location>
        <begin position="31"/>
        <end position="314"/>
    </location>
</feature>
<feature type="domain" description="ABC transporter" evidence="12">
    <location>
        <begin position="345"/>
        <end position="578"/>
    </location>
</feature>
<dbReference type="InterPro" id="IPR017871">
    <property type="entry name" value="ABC_transporter-like_CS"/>
</dbReference>
<dbReference type="Pfam" id="PF00664">
    <property type="entry name" value="ABC_membrane"/>
    <property type="match status" value="1"/>
</dbReference>
<evidence type="ECO:0000256" key="11">
    <source>
        <dbReference type="SAM" id="Phobius"/>
    </source>
</evidence>
<gene>
    <name evidence="14" type="ORF">FM119_02650</name>
</gene>
<dbReference type="InterPro" id="IPR011527">
    <property type="entry name" value="ABC1_TM_dom"/>
</dbReference>
<accession>A0A1R4IMS8</accession>
<evidence type="ECO:0000256" key="3">
    <source>
        <dbReference type="ARBA" id="ARBA00022475"/>
    </source>
</evidence>
<dbReference type="SUPFAM" id="SSF90123">
    <property type="entry name" value="ABC transporter transmembrane region"/>
    <property type="match status" value="1"/>
</dbReference>
<dbReference type="InterPro" id="IPR039421">
    <property type="entry name" value="Type_1_exporter"/>
</dbReference>
<evidence type="ECO:0000256" key="4">
    <source>
        <dbReference type="ARBA" id="ARBA00022519"/>
    </source>
</evidence>
<keyword evidence="2" id="KW-0813">Transport</keyword>
<comment type="similarity">
    <text evidence="10">Belongs to the ABC transporter superfamily. Siderophore-Fe(3+) uptake transporter (SIUT) (TC 3.A.1.21) family.</text>
</comment>
<feature type="transmembrane region" description="Helical" evidence="11">
    <location>
        <begin position="256"/>
        <end position="281"/>
    </location>
</feature>
<dbReference type="InterPro" id="IPR027417">
    <property type="entry name" value="P-loop_NTPase"/>
</dbReference>
<dbReference type="InterPro" id="IPR003439">
    <property type="entry name" value="ABC_transporter-like_ATP-bd"/>
</dbReference>
<reference evidence="15" key="1">
    <citation type="submission" date="2017-02" db="EMBL/GenBank/DDBJ databases">
        <authorList>
            <person name="Dridi B."/>
        </authorList>
    </citation>
    <scope>NUCLEOTIDE SEQUENCE [LARGE SCALE GENOMIC DNA]</scope>
    <source>
        <strain evidence="15">EB411</strain>
    </source>
</reference>
<evidence type="ECO:0000256" key="1">
    <source>
        <dbReference type="ARBA" id="ARBA00004429"/>
    </source>
</evidence>
<dbReference type="Pfam" id="PF00005">
    <property type="entry name" value="ABC_tran"/>
    <property type="match status" value="1"/>
</dbReference>
<dbReference type="GO" id="GO:0005524">
    <property type="term" value="F:ATP binding"/>
    <property type="evidence" value="ECO:0007669"/>
    <property type="project" value="UniProtKB-KW"/>
</dbReference>
<name>A0A1R4IMS8_9MICO</name>
<evidence type="ECO:0000256" key="8">
    <source>
        <dbReference type="ARBA" id="ARBA00022989"/>
    </source>
</evidence>
<evidence type="ECO:0000313" key="15">
    <source>
        <dbReference type="Proteomes" id="UP000196778"/>
    </source>
</evidence>
<dbReference type="Gene3D" id="1.20.1560.10">
    <property type="entry name" value="ABC transporter type 1, transmembrane domain"/>
    <property type="match status" value="1"/>
</dbReference>
<dbReference type="RefSeq" id="WP_087136152.1">
    <property type="nucleotide sequence ID" value="NZ_FUKR01000017.1"/>
</dbReference>
<evidence type="ECO:0000313" key="14">
    <source>
        <dbReference type="EMBL" id="SJN21206.1"/>
    </source>
</evidence>
<dbReference type="OrthoDB" id="9806127at2"/>
<feature type="transmembrane region" description="Helical" evidence="11">
    <location>
        <begin position="67"/>
        <end position="91"/>
    </location>
</feature>
<dbReference type="InterPro" id="IPR036640">
    <property type="entry name" value="ABC1_TM_sf"/>
</dbReference>
<evidence type="ECO:0000256" key="2">
    <source>
        <dbReference type="ARBA" id="ARBA00022448"/>
    </source>
</evidence>
<evidence type="ECO:0000259" key="13">
    <source>
        <dbReference type="PROSITE" id="PS50929"/>
    </source>
</evidence>
<evidence type="ECO:0000256" key="6">
    <source>
        <dbReference type="ARBA" id="ARBA00022741"/>
    </source>
</evidence>
<dbReference type="EMBL" id="FUKR01000017">
    <property type="protein sequence ID" value="SJN21206.1"/>
    <property type="molecule type" value="Genomic_DNA"/>
</dbReference>
<evidence type="ECO:0000256" key="5">
    <source>
        <dbReference type="ARBA" id="ARBA00022692"/>
    </source>
</evidence>
<organism evidence="14 15">
    <name type="scientific">Mycetocola reblochoni REB411</name>
    <dbReference type="NCBI Taxonomy" id="1255698"/>
    <lineage>
        <taxon>Bacteria</taxon>
        <taxon>Bacillati</taxon>
        <taxon>Actinomycetota</taxon>
        <taxon>Actinomycetes</taxon>
        <taxon>Micrococcales</taxon>
        <taxon>Microbacteriaceae</taxon>
        <taxon>Mycetocola</taxon>
    </lineage>
</organism>
<dbReference type="GO" id="GO:0005886">
    <property type="term" value="C:plasma membrane"/>
    <property type="evidence" value="ECO:0007669"/>
    <property type="project" value="UniProtKB-SubCell"/>
</dbReference>
<keyword evidence="4" id="KW-0997">Cell inner membrane</keyword>
<dbReference type="SMART" id="SM00382">
    <property type="entry name" value="AAA"/>
    <property type="match status" value="1"/>
</dbReference>
<feature type="transmembrane region" description="Helical" evidence="11">
    <location>
        <begin position="168"/>
        <end position="189"/>
    </location>
</feature>
<dbReference type="PROSITE" id="PS50929">
    <property type="entry name" value="ABC_TM1F"/>
    <property type="match status" value="1"/>
</dbReference>
<feature type="transmembrane region" description="Helical" evidence="11">
    <location>
        <begin position="30"/>
        <end position="55"/>
    </location>
</feature>
<dbReference type="PROSITE" id="PS50893">
    <property type="entry name" value="ABC_TRANSPORTER_2"/>
    <property type="match status" value="1"/>
</dbReference>
<dbReference type="InterPro" id="IPR003593">
    <property type="entry name" value="AAA+_ATPase"/>
</dbReference>
<dbReference type="SUPFAM" id="SSF52540">
    <property type="entry name" value="P-loop containing nucleoside triphosphate hydrolases"/>
    <property type="match status" value="1"/>
</dbReference>
<dbReference type="GO" id="GO:0140359">
    <property type="term" value="F:ABC-type transporter activity"/>
    <property type="evidence" value="ECO:0007669"/>
    <property type="project" value="InterPro"/>
</dbReference>
<dbReference type="PROSITE" id="PS00211">
    <property type="entry name" value="ABC_TRANSPORTER_1"/>
    <property type="match status" value="1"/>
</dbReference>
<dbReference type="Gene3D" id="3.40.50.300">
    <property type="entry name" value="P-loop containing nucleotide triphosphate hydrolases"/>
    <property type="match status" value="1"/>
</dbReference>
<proteinExistence type="inferred from homology"/>
<keyword evidence="8 11" id="KW-1133">Transmembrane helix</keyword>
<evidence type="ECO:0000259" key="12">
    <source>
        <dbReference type="PROSITE" id="PS50893"/>
    </source>
</evidence>
<keyword evidence="7" id="KW-0067">ATP-binding</keyword>
<keyword evidence="9 11" id="KW-0472">Membrane</keyword>
<keyword evidence="6" id="KW-0547">Nucleotide-binding</keyword>
<keyword evidence="15" id="KW-1185">Reference proteome</keyword>
<dbReference type="Proteomes" id="UP000196778">
    <property type="component" value="Unassembled WGS sequence"/>
</dbReference>